<evidence type="ECO:0000313" key="1">
    <source>
        <dbReference type="EMBL" id="SIT11825.1"/>
    </source>
</evidence>
<dbReference type="Proteomes" id="UP000186026">
    <property type="component" value="Unassembled WGS sequence"/>
</dbReference>
<dbReference type="STRING" id="529505.SAMN05421761_11816"/>
<dbReference type="AlphaFoldDB" id="A0A1N7PMF5"/>
<reference evidence="2" key="1">
    <citation type="submission" date="2017-01" db="EMBL/GenBank/DDBJ databases">
        <authorList>
            <person name="Varghese N."/>
            <person name="Submissions S."/>
        </authorList>
    </citation>
    <scope>NUCLEOTIDE SEQUENCE [LARGE SCALE GENOMIC DNA]</scope>
    <source>
        <strain evidence="2">DSM 46698</strain>
    </source>
</reference>
<gene>
    <name evidence="1" type="ORF">SAMN05421761_11816</name>
</gene>
<name>A0A1N7PMF5_9BACT</name>
<sequence>MHSIWLVAAVCACGVLTDLCAVAYIRRVKGLLGGIVGWLVDFRKRLFLFFDDFGSFCFGLGMTSPTQHLGI</sequence>
<accession>A0A1N7PMF5</accession>
<proteinExistence type="predicted"/>
<organism evidence="1 2">
    <name type="scientific">Belliella pelovolcani</name>
    <dbReference type="NCBI Taxonomy" id="529505"/>
    <lineage>
        <taxon>Bacteria</taxon>
        <taxon>Pseudomonadati</taxon>
        <taxon>Bacteroidota</taxon>
        <taxon>Cytophagia</taxon>
        <taxon>Cytophagales</taxon>
        <taxon>Cyclobacteriaceae</taxon>
        <taxon>Belliella</taxon>
    </lineage>
</organism>
<protein>
    <submittedName>
        <fullName evidence="1">Uncharacterized protein</fullName>
    </submittedName>
</protein>
<keyword evidence="2" id="KW-1185">Reference proteome</keyword>
<evidence type="ECO:0000313" key="2">
    <source>
        <dbReference type="Proteomes" id="UP000186026"/>
    </source>
</evidence>
<dbReference type="EMBL" id="FTOP01000018">
    <property type="protein sequence ID" value="SIT11825.1"/>
    <property type="molecule type" value="Genomic_DNA"/>
</dbReference>